<dbReference type="Proteomes" id="UP000515240">
    <property type="component" value="Chromosome"/>
</dbReference>
<organism evidence="8 9">
    <name type="scientific">Comamonas piscis</name>
    <dbReference type="NCBI Taxonomy" id="1562974"/>
    <lineage>
        <taxon>Bacteria</taxon>
        <taxon>Pseudomonadati</taxon>
        <taxon>Pseudomonadota</taxon>
        <taxon>Betaproteobacteria</taxon>
        <taxon>Burkholderiales</taxon>
        <taxon>Comamonadaceae</taxon>
        <taxon>Comamonas</taxon>
    </lineage>
</organism>
<feature type="domain" description="OmpR/PhoB-type" evidence="7">
    <location>
        <begin position="123"/>
        <end position="220"/>
    </location>
</feature>
<dbReference type="InterPro" id="IPR001789">
    <property type="entry name" value="Sig_transdc_resp-reg_receiver"/>
</dbReference>
<evidence type="ECO:0000256" key="2">
    <source>
        <dbReference type="ARBA" id="ARBA00023125"/>
    </source>
</evidence>
<dbReference type="EMBL" id="CP058554">
    <property type="protein sequence ID" value="QMV75313.1"/>
    <property type="molecule type" value="Genomic_DNA"/>
</dbReference>
<feature type="DNA-binding region" description="OmpR/PhoB-type" evidence="5">
    <location>
        <begin position="123"/>
        <end position="220"/>
    </location>
</feature>
<dbReference type="GO" id="GO:0000976">
    <property type="term" value="F:transcription cis-regulatory region binding"/>
    <property type="evidence" value="ECO:0007669"/>
    <property type="project" value="TreeGrafter"/>
</dbReference>
<dbReference type="PANTHER" id="PTHR48111">
    <property type="entry name" value="REGULATOR OF RPOS"/>
    <property type="match status" value="1"/>
</dbReference>
<evidence type="ECO:0000259" key="7">
    <source>
        <dbReference type="PROSITE" id="PS51755"/>
    </source>
</evidence>
<name>A0A7G5EMT8_9BURK</name>
<gene>
    <name evidence="8" type="ORF">HS961_22070</name>
</gene>
<feature type="modified residue" description="4-aspartylphosphate" evidence="4">
    <location>
        <position position="51"/>
    </location>
</feature>
<dbReference type="InterPro" id="IPR036388">
    <property type="entry name" value="WH-like_DNA-bd_sf"/>
</dbReference>
<dbReference type="Pfam" id="PF00072">
    <property type="entry name" value="Response_reg"/>
    <property type="match status" value="1"/>
</dbReference>
<dbReference type="InterPro" id="IPR011006">
    <property type="entry name" value="CheY-like_superfamily"/>
</dbReference>
<dbReference type="Gene3D" id="1.10.10.10">
    <property type="entry name" value="Winged helix-like DNA-binding domain superfamily/Winged helix DNA-binding domain"/>
    <property type="match status" value="1"/>
</dbReference>
<keyword evidence="3" id="KW-0804">Transcription</keyword>
<dbReference type="CDD" id="cd00383">
    <property type="entry name" value="trans_reg_C"/>
    <property type="match status" value="1"/>
</dbReference>
<proteinExistence type="predicted"/>
<evidence type="ECO:0000256" key="4">
    <source>
        <dbReference type="PROSITE-ProRule" id="PRU00169"/>
    </source>
</evidence>
<dbReference type="KEGG" id="cpis:HS961_22070"/>
<evidence type="ECO:0000256" key="1">
    <source>
        <dbReference type="ARBA" id="ARBA00023015"/>
    </source>
</evidence>
<keyword evidence="4" id="KW-0597">Phosphoprotein</keyword>
<dbReference type="GO" id="GO:0005829">
    <property type="term" value="C:cytosol"/>
    <property type="evidence" value="ECO:0007669"/>
    <property type="project" value="TreeGrafter"/>
</dbReference>
<evidence type="ECO:0000256" key="5">
    <source>
        <dbReference type="PROSITE-ProRule" id="PRU01091"/>
    </source>
</evidence>
<keyword evidence="9" id="KW-1185">Reference proteome</keyword>
<dbReference type="InterPro" id="IPR039420">
    <property type="entry name" value="WalR-like"/>
</dbReference>
<dbReference type="GO" id="GO:0000156">
    <property type="term" value="F:phosphorelay response regulator activity"/>
    <property type="evidence" value="ECO:0007669"/>
    <property type="project" value="TreeGrafter"/>
</dbReference>
<reference evidence="8 9" key="1">
    <citation type="journal article" date="2020" name="G3 (Bethesda)">
        <title>CeMbio - The Caenorhabditis elegans Microbiome Resource.</title>
        <authorList>
            <person name="Dirksen P."/>
            <person name="Assie A."/>
            <person name="Zimmermann J."/>
            <person name="Zhang F."/>
            <person name="Tietje A.M."/>
            <person name="Marsh S.A."/>
            <person name="Felix M.A."/>
            <person name="Shapira M."/>
            <person name="Kaleta C."/>
            <person name="Schulenburg H."/>
            <person name="Samuel B."/>
        </authorList>
    </citation>
    <scope>NUCLEOTIDE SEQUENCE [LARGE SCALE GENOMIC DNA]</scope>
    <source>
        <strain evidence="8 9">BIGb0172</strain>
    </source>
</reference>
<dbReference type="PROSITE" id="PS50110">
    <property type="entry name" value="RESPONSE_REGULATORY"/>
    <property type="match status" value="1"/>
</dbReference>
<dbReference type="SMART" id="SM00448">
    <property type="entry name" value="REC"/>
    <property type="match status" value="1"/>
</dbReference>
<sequence>MRILLIEDELEMAAWLVRALKQSTIEAVHASHAAMASRLLQDGPFDVVVLDLQLPDQHGFDWLSAMRAQGRREPVLVLTAQGAVQDRVEGLHRGADDYLTKPFEVAELEARLAALYRRSQGRVQAVQHCGSLRYDSSHHTFWLAEQMLALTPREHAALEALMARPGAPVGKSKLTAKVFPQDSSVSPDAIEQVLHRLRRKLAGGDVQVVTVRGLGYMLESTAPQHPGAAPSA</sequence>
<dbReference type="GO" id="GO:0032993">
    <property type="term" value="C:protein-DNA complex"/>
    <property type="evidence" value="ECO:0007669"/>
    <property type="project" value="TreeGrafter"/>
</dbReference>
<dbReference type="SMART" id="SM00862">
    <property type="entry name" value="Trans_reg_C"/>
    <property type="match status" value="1"/>
</dbReference>
<dbReference type="RefSeq" id="WP_182325569.1">
    <property type="nucleotide sequence ID" value="NZ_CP058554.1"/>
</dbReference>
<dbReference type="SUPFAM" id="SSF52172">
    <property type="entry name" value="CheY-like"/>
    <property type="match status" value="1"/>
</dbReference>
<evidence type="ECO:0000313" key="8">
    <source>
        <dbReference type="EMBL" id="QMV75313.1"/>
    </source>
</evidence>
<dbReference type="PROSITE" id="PS51755">
    <property type="entry name" value="OMPR_PHOB"/>
    <property type="match status" value="1"/>
</dbReference>
<keyword evidence="1" id="KW-0805">Transcription regulation</keyword>
<dbReference type="Gene3D" id="3.40.50.2300">
    <property type="match status" value="1"/>
</dbReference>
<protein>
    <submittedName>
        <fullName evidence="8">Response regulator</fullName>
    </submittedName>
</protein>
<dbReference type="GO" id="GO:0006355">
    <property type="term" value="P:regulation of DNA-templated transcription"/>
    <property type="evidence" value="ECO:0007669"/>
    <property type="project" value="InterPro"/>
</dbReference>
<evidence type="ECO:0000259" key="6">
    <source>
        <dbReference type="PROSITE" id="PS50110"/>
    </source>
</evidence>
<dbReference type="InterPro" id="IPR001867">
    <property type="entry name" value="OmpR/PhoB-type_DNA-bd"/>
</dbReference>
<evidence type="ECO:0000313" key="9">
    <source>
        <dbReference type="Proteomes" id="UP000515240"/>
    </source>
</evidence>
<dbReference type="Gene3D" id="6.10.250.690">
    <property type="match status" value="1"/>
</dbReference>
<accession>A0A7G5EMT8</accession>
<feature type="domain" description="Response regulatory" evidence="6">
    <location>
        <begin position="2"/>
        <end position="116"/>
    </location>
</feature>
<keyword evidence="2 5" id="KW-0238">DNA-binding</keyword>
<dbReference type="Pfam" id="PF00486">
    <property type="entry name" value="Trans_reg_C"/>
    <property type="match status" value="1"/>
</dbReference>
<dbReference type="AlphaFoldDB" id="A0A7G5EMT8"/>
<dbReference type="PANTHER" id="PTHR48111:SF67">
    <property type="entry name" value="TRANSCRIPTIONAL REGULATORY PROTEIN TCTD"/>
    <property type="match status" value="1"/>
</dbReference>
<evidence type="ECO:0000256" key="3">
    <source>
        <dbReference type="ARBA" id="ARBA00023163"/>
    </source>
</evidence>